<organism evidence="3 4">
    <name type="scientific">Nocardia callitridis</name>
    <dbReference type="NCBI Taxonomy" id="648753"/>
    <lineage>
        <taxon>Bacteria</taxon>
        <taxon>Bacillati</taxon>
        <taxon>Actinomycetota</taxon>
        <taxon>Actinomycetes</taxon>
        <taxon>Mycobacteriales</taxon>
        <taxon>Nocardiaceae</taxon>
        <taxon>Nocardia</taxon>
    </lineage>
</organism>
<dbReference type="Gene3D" id="1.10.260.40">
    <property type="entry name" value="lambda repressor-like DNA-binding domains"/>
    <property type="match status" value="1"/>
</dbReference>
<reference evidence="4" key="1">
    <citation type="journal article" date="2019" name="Int. J. Syst. Evol. Microbiol.">
        <title>The Global Catalogue of Microorganisms (GCM) 10K type strain sequencing project: providing services to taxonomists for standard genome sequencing and annotation.</title>
        <authorList>
            <consortium name="The Broad Institute Genomics Platform"/>
            <consortium name="The Broad Institute Genome Sequencing Center for Infectious Disease"/>
            <person name="Wu L."/>
            <person name="Ma J."/>
        </authorList>
    </citation>
    <scope>NUCLEOTIDE SEQUENCE [LARGE SCALE GENOMIC DNA]</scope>
    <source>
        <strain evidence="4">JCM 18298</strain>
    </source>
</reference>
<feature type="region of interest" description="Disordered" evidence="1">
    <location>
        <begin position="1"/>
        <end position="23"/>
    </location>
</feature>
<dbReference type="Proteomes" id="UP001500603">
    <property type="component" value="Unassembled WGS sequence"/>
</dbReference>
<dbReference type="InterPro" id="IPR001387">
    <property type="entry name" value="Cro/C1-type_HTH"/>
</dbReference>
<dbReference type="CDD" id="cd00093">
    <property type="entry name" value="HTH_XRE"/>
    <property type="match status" value="1"/>
</dbReference>
<gene>
    <name evidence="3" type="ORF">GCM10023318_34080</name>
</gene>
<dbReference type="InterPro" id="IPR010982">
    <property type="entry name" value="Lambda_DNA-bd_dom_sf"/>
</dbReference>
<protein>
    <recommendedName>
        <fullName evidence="2">HTH cro/C1-type domain-containing protein</fullName>
    </recommendedName>
</protein>
<evidence type="ECO:0000313" key="4">
    <source>
        <dbReference type="Proteomes" id="UP001500603"/>
    </source>
</evidence>
<feature type="domain" description="HTH cro/C1-type" evidence="2">
    <location>
        <begin position="24"/>
        <end position="78"/>
    </location>
</feature>
<keyword evidence="4" id="KW-1185">Reference proteome</keyword>
<dbReference type="RefSeq" id="WP_345496363.1">
    <property type="nucleotide sequence ID" value="NZ_BAABJM010000002.1"/>
</dbReference>
<evidence type="ECO:0000259" key="2">
    <source>
        <dbReference type="PROSITE" id="PS50943"/>
    </source>
</evidence>
<proteinExistence type="predicted"/>
<dbReference type="SMART" id="SM00530">
    <property type="entry name" value="HTH_XRE"/>
    <property type="match status" value="1"/>
</dbReference>
<dbReference type="Pfam" id="PF13560">
    <property type="entry name" value="HTH_31"/>
    <property type="match status" value="1"/>
</dbReference>
<dbReference type="SUPFAM" id="SSF47413">
    <property type="entry name" value="lambda repressor-like DNA-binding domains"/>
    <property type="match status" value="1"/>
</dbReference>
<evidence type="ECO:0000256" key="1">
    <source>
        <dbReference type="SAM" id="MobiDB-lite"/>
    </source>
</evidence>
<comment type="caution">
    <text evidence="3">The sequence shown here is derived from an EMBL/GenBank/DDBJ whole genome shotgun (WGS) entry which is preliminary data.</text>
</comment>
<name>A0ABP9KGT1_9NOCA</name>
<accession>A0ABP9KGT1</accession>
<dbReference type="EMBL" id="BAABJM010000002">
    <property type="protein sequence ID" value="GAA5056543.1"/>
    <property type="molecule type" value="Genomic_DNA"/>
</dbReference>
<feature type="compositionally biased region" description="Basic residues" evidence="1">
    <location>
        <begin position="1"/>
        <end position="12"/>
    </location>
</feature>
<sequence length="101" mass="10624">MTRPSPRRRSRKQTGPLSAFGTSVARRRHSLGLTQLDLADLADVGISSVRTLESGNLSPTLAITLRILNALGLTLVSVPHADARSLGSGATELHSTDAGPR</sequence>
<dbReference type="PROSITE" id="PS50943">
    <property type="entry name" value="HTH_CROC1"/>
    <property type="match status" value="1"/>
</dbReference>
<evidence type="ECO:0000313" key="3">
    <source>
        <dbReference type="EMBL" id="GAA5056543.1"/>
    </source>
</evidence>